<dbReference type="EMBL" id="CP089982">
    <property type="protein sequence ID" value="WXA98923.1"/>
    <property type="molecule type" value="Genomic_DNA"/>
</dbReference>
<feature type="signal peptide" evidence="2">
    <location>
        <begin position="1"/>
        <end position="21"/>
    </location>
</feature>
<dbReference type="InterPro" id="IPR011041">
    <property type="entry name" value="Quinoprot_gluc/sorb_DH_b-prop"/>
</dbReference>
<accession>A0ABZ2KJS7</accession>
<gene>
    <name evidence="4" type="ORF">LZC95_19130</name>
</gene>
<evidence type="ECO:0000256" key="1">
    <source>
        <dbReference type="SAM" id="MobiDB-lite"/>
    </source>
</evidence>
<dbReference type="PANTHER" id="PTHR33546:SF1">
    <property type="entry name" value="LARGE, MULTIFUNCTIONAL SECRETED PROTEIN"/>
    <property type="match status" value="1"/>
</dbReference>
<dbReference type="PROSITE" id="PS51257">
    <property type="entry name" value="PROKAR_LIPOPROTEIN"/>
    <property type="match status" value="1"/>
</dbReference>
<evidence type="ECO:0000259" key="3">
    <source>
        <dbReference type="Pfam" id="PF22807"/>
    </source>
</evidence>
<dbReference type="Pfam" id="PF22807">
    <property type="entry name" value="TrAA12"/>
    <property type="match status" value="1"/>
</dbReference>
<proteinExistence type="predicted"/>
<dbReference type="Gene3D" id="2.120.10.30">
    <property type="entry name" value="TolB, C-terminal domain"/>
    <property type="match status" value="1"/>
</dbReference>
<feature type="domain" description="Pyrroloquinoline quinone-dependent pyranose dehydrogenase beta-propeller" evidence="3">
    <location>
        <begin position="75"/>
        <end position="414"/>
    </location>
</feature>
<feature type="compositionally biased region" description="Polar residues" evidence="1">
    <location>
        <begin position="25"/>
        <end position="40"/>
    </location>
</feature>
<protein>
    <submittedName>
        <fullName evidence="4">PQQ-dependent sugar dehydrogenase</fullName>
    </submittedName>
</protein>
<dbReference type="SUPFAM" id="SSF50952">
    <property type="entry name" value="Soluble quinoprotein glucose dehydrogenase"/>
    <property type="match status" value="1"/>
</dbReference>
<dbReference type="Proteomes" id="UP001379533">
    <property type="component" value="Chromosome"/>
</dbReference>
<evidence type="ECO:0000313" key="4">
    <source>
        <dbReference type="EMBL" id="WXA98923.1"/>
    </source>
</evidence>
<dbReference type="InterPro" id="IPR054539">
    <property type="entry name" value="Beta-prop_PDH"/>
</dbReference>
<reference evidence="4 5" key="1">
    <citation type="submission" date="2021-12" db="EMBL/GenBank/DDBJ databases">
        <title>Discovery of the Pendulisporaceae a myxobacterial family with distinct sporulation behavior and unique specialized metabolism.</title>
        <authorList>
            <person name="Garcia R."/>
            <person name="Popoff A."/>
            <person name="Bader C.D."/>
            <person name="Loehr J."/>
            <person name="Walesch S."/>
            <person name="Walt C."/>
            <person name="Boldt J."/>
            <person name="Bunk B."/>
            <person name="Haeckl F.J.F.P.J."/>
            <person name="Gunesch A.P."/>
            <person name="Birkelbach J."/>
            <person name="Nuebel U."/>
            <person name="Pietschmann T."/>
            <person name="Bach T."/>
            <person name="Mueller R."/>
        </authorList>
    </citation>
    <scope>NUCLEOTIDE SEQUENCE [LARGE SCALE GENOMIC DNA]</scope>
    <source>
        <strain evidence="4 5">MSr12523</strain>
    </source>
</reference>
<dbReference type="RefSeq" id="WP_394849549.1">
    <property type="nucleotide sequence ID" value="NZ_CP089982.1"/>
</dbReference>
<dbReference type="PANTHER" id="PTHR33546">
    <property type="entry name" value="LARGE, MULTIFUNCTIONAL SECRETED PROTEIN-RELATED"/>
    <property type="match status" value="1"/>
</dbReference>
<feature type="region of interest" description="Disordered" evidence="1">
    <location>
        <begin position="25"/>
        <end position="55"/>
    </location>
</feature>
<sequence length="418" mass="44819">MKGILRTTFAPMAMLACVAAACSSNGDQPNNASSNQSNDGTAEKPPGGGPLPVGGYKFEPERRDVTPELVKGLRVPAGFAVSVFAKDLGNPRMLAVADDGTLYVTRRKQGDVVALSDRDGDGLAEAPKVVLSGIEWINGITIRDNRVYVAPPKQVLVADRAQDGSLGTPKVLLDGLPDGGQHPNRTLAFGPDGSLYVTVGSTCNTCVEPNEESATVLVASADGSKRSIFARGLRNTIGFDWHPETGELWGMDHGSDFRGDDQPPEELNGLQSGADYGWPYCYGDRQVDAYTTGEPQGTTKDAYCAKTQPPVLTYQAHAAPLGLVFYERDLFPADYRGDAFVTLRGSWNRGTASGYKVVRIRFAKGQPTAFEDFLTGFLIEDGRAMFGRPAGVAIDRQGALLFADDTNGVIYRVTYTHP</sequence>
<keyword evidence="2" id="KW-0732">Signal</keyword>
<evidence type="ECO:0000313" key="5">
    <source>
        <dbReference type="Proteomes" id="UP001379533"/>
    </source>
</evidence>
<organism evidence="4 5">
    <name type="scientific">Pendulispora brunnea</name>
    <dbReference type="NCBI Taxonomy" id="2905690"/>
    <lineage>
        <taxon>Bacteria</taxon>
        <taxon>Pseudomonadati</taxon>
        <taxon>Myxococcota</taxon>
        <taxon>Myxococcia</taxon>
        <taxon>Myxococcales</taxon>
        <taxon>Sorangiineae</taxon>
        <taxon>Pendulisporaceae</taxon>
        <taxon>Pendulispora</taxon>
    </lineage>
</organism>
<feature type="chain" id="PRO_5045309410" evidence="2">
    <location>
        <begin position="22"/>
        <end position="418"/>
    </location>
</feature>
<dbReference type="InterPro" id="IPR011042">
    <property type="entry name" value="6-blade_b-propeller_TolB-like"/>
</dbReference>
<keyword evidence="5" id="KW-1185">Reference proteome</keyword>
<name>A0ABZ2KJS7_9BACT</name>
<evidence type="ECO:0000256" key="2">
    <source>
        <dbReference type="SAM" id="SignalP"/>
    </source>
</evidence>